<dbReference type="PROSITE" id="PS51257">
    <property type="entry name" value="PROKAR_LIPOPROTEIN"/>
    <property type="match status" value="1"/>
</dbReference>
<proteinExistence type="predicted"/>
<protein>
    <submittedName>
        <fullName evidence="1">Uncharacterized protein</fullName>
    </submittedName>
</protein>
<gene>
    <name evidence="1" type="ORF">EZS27_037026</name>
</gene>
<accession>A0A5J4PS17</accession>
<evidence type="ECO:0000313" key="1">
    <source>
        <dbReference type="EMBL" id="KAA6311952.1"/>
    </source>
</evidence>
<sequence length="124" mass="13704">MKACVMFPKLLLLLCFVVACCSKAPVVSDAHKIPYDPALPLGGAAQYERHFDVRESPYYKSPDFYHLKSSGSLTLVEHFKTIQQATGVTCGPTSVLMVLEHFGKRGNLNEKDLKDLRGTAQDTT</sequence>
<reference evidence="1" key="1">
    <citation type="submission" date="2019-03" db="EMBL/GenBank/DDBJ databases">
        <title>Single cell metagenomics reveals metabolic interactions within the superorganism composed of flagellate Streblomastix strix and complex community of Bacteroidetes bacteria on its surface.</title>
        <authorList>
            <person name="Treitli S.C."/>
            <person name="Kolisko M."/>
            <person name="Husnik F."/>
            <person name="Keeling P."/>
            <person name="Hampl V."/>
        </authorList>
    </citation>
    <scope>NUCLEOTIDE SEQUENCE</scope>
    <source>
        <strain evidence="1">STM</strain>
    </source>
</reference>
<comment type="caution">
    <text evidence="1">The sequence shown here is derived from an EMBL/GenBank/DDBJ whole genome shotgun (WGS) entry which is preliminary data.</text>
</comment>
<dbReference type="EMBL" id="SNRY01006719">
    <property type="protein sequence ID" value="KAA6311952.1"/>
    <property type="molecule type" value="Genomic_DNA"/>
</dbReference>
<organism evidence="1">
    <name type="scientific">termite gut metagenome</name>
    <dbReference type="NCBI Taxonomy" id="433724"/>
    <lineage>
        <taxon>unclassified sequences</taxon>
        <taxon>metagenomes</taxon>
        <taxon>organismal metagenomes</taxon>
    </lineage>
</organism>
<name>A0A5J4PS17_9ZZZZ</name>
<dbReference type="AlphaFoldDB" id="A0A5J4PS17"/>